<reference evidence="1 2" key="1">
    <citation type="journal article" date="2021" name="BMC Biol.">
        <title>Horizontally acquired antibacterial genes associated with adaptive radiation of ladybird beetles.</title>
        <authorList>
            <person name="Li H.S."/>
            <person name="Tang X.F."/>
            <person name="Huang Y.H."/>
            <person name="Xu Z.Y."/>
            <person name="Chen M.L."/>
            <person name="Du X.Y."/>
            <person name="Qiu B.Y."/>
            <person name="Chen P.T."/>
            <person name="Zhang W."/>
            <person name="Slipinski A."/>
            <person name="Escalona H.E."/>
            <person name="Waterhouse R.M."/>
            <person name="Zwick A."/>
            <person name="Pang H."/>
        </authorList>
    </citation>
    <scope>NUCLEOTIDE SEQUENCE [LARGE SCALE GENOMIC DNA]</scope>
    <source>
        <strain evidence="1">SYSU2018</strain>
    </source>
</reference>
<comment type="caution">
    <text evidence="1">The sequence shown here is derived from an EMBL/GenBank/DDBJ whole genome shotgun (WGS) entry which is preliminary data.</text>
</comment>
<dbReference type="EMBL" id="JABFTP020000062">
    <property type="protein sequence ID" value="KAL3272678.1"/>
    <property type="molecule type" value="Genomic_DNA"/>
</dbReference>
<dbReference type="Proteomes" id="UP001516400">
    <property type="component" value="Unassembled WGS sequence"/>
</dbReference>
<name>A0ABD2N280_9CUCU</name>
<evidence type="ECO:0000313" key="2">
    <source>
        <dbReference type="Proteomes" id="UP001516400"/>
    </source>
</evidence>
<accession>A0ABD2N280</accession>
<gene>
    <name evidence="1" type="ORF">HHI36_014142</name>
</gene>
<evidence type="ECO:0000313" key="1">
    <source>
        <dbReference type="EMBL" id="KAL3272678.1"/>
    </source>
</evidence>
<dbReference type="AlphaFoldDB" id="A0ABD2N280"/>
<sequence>MEIIDFNGWKTVLDAFANSLAMPVPKYNSEFDFHSAIDFEETKDPVAWFESFITPVIIDKLCEWSNRRADIYFETDVNPVFTMNQGKKCTLLLP</sequence>
<organism evidence="1 2">
    <name type="scientific">Cryptolaemus montrouzieri</name>
    <dbReference type="NCBI Taxonomy" id="559131"/>
    <lineage>
        <taxon>Eukaryota</taxon>
        <taxon>Metazoa</taxon>
        <taxon>Ecdysozoa</taxon>
        <taxon>Arthropoda</taxon>
        <taxon>Hexapoda</taxon>
        <taxon>Insecta</taxon>
        <taxon>Pterygota</taxon>
        <taxon>Neoptera</taxon>
        <taxon>Endopterygota</taxon>
        <taxon>Coleoptera</taxon>
        <taxon>Polyphaga</taxon>
        <taxon>Cucujiformia</taxon>
        <taxon>Coccinelloidea</taxon>
        <taxon>Coccinellidae</taxon>
        <taxon>Scymninae</taxon>
        <taxon>Scymnini</taxon>
        <taxon>Cryptolaemus</taxon>
    </lineage>
</organism>
<protein>
    <submittedName>
        <fullName evidence="1">Uncharacterized protein</fullName>
    </submittedName>
</protein>
<keyword evidence="2" id="KW-1185">Reference proteome</keyword>
<proteinExistence type="predicted"/>